<dbReference type="InterPro" id="IPR000488">
    <property type="entry name" value="Death_dom"/>
</dbReference>
<proteinExistence type="predicted"/>
<dbReference type="GO" id="GO:0007165">
    <property type="term" value="P:signal transduction"/>
    <property type="evidence" value="ECO:0007669"/>
    <property type="project" value="InterPro"/>
</dbReference>
<feature type="region of interest" description="Disordered" evidence="2">
    <location>
        <begin position="742"/>
        <end position="763"/>
    </location>
</feature>
<feature type="domain" description="Death" evidence="3">
    <location>
        <begin position="30"/>
        <end position="88"/>
    </location>
</feature>
<dbReference type="Gene3D" id="3.80.10.10">
    <property type="entry name" value="Ribonuclease Inhibitor"/>
    <property type="match status" value="1"/>
</dbReference>
<dbReference type="Gene3D" id="1.10.533.10">
    <property type="entry name" value="Death Domain, Fas"/>
    <property type="match status" value="1"/>
</dbReference>
<accession>A0A1X7U1A9</accession>
<evidence type="ECO:0000313" key="4">
    <source>
        <dbReference type="EnsemblMetazoa" id="Aqu2.1.21436_001"/>
    </source>
</evidence>
<protein>
    <recommendedName>
        <fullName evidence="3">Death domain-containing protein</fullName>
    </recommendedName>
</protein>
<dbReference type="InterPro" id="IPR032675">
    <property type="entry name" value="LRR_dom_sf"/>
</dbReference>
<dbReference type="CDD" id="cd01670">
    <property type="entry name" value="Death"/>
    <property type="match status" value="1"/>
</dbReference>
<dbReference type="OrthoDB" id="120976at2759"/>
<evidence type="ECO:0000259" key="3">
    <source>
        <dbReference type="PROSITE" id="PS50017"/>
    </source>
</evidence>
<dbReference type="InterPro" id="IPR011029">
    <property type="entry name" value="DEATH-like_dom_sf"/>
</dbReference>
<organism evidence="4">
    <name type="scientific">Amphimedon queenslandica</name>
    <name type="common">Sponge</name>
    <dbReference type="NCBI Taxonomy" id="400682"/>
    <lineage>
        <taxon>Eukaryota</taxon>
        <taxon>Metazoa</taxon>
        <taxon>Porifera</taxon>
        <taxon>Demospongiae</taxon>
        <taxon>Heteroscleromorpha</taxon>
        <taxon>Haplosclerida</taxon>
        <taxon>Niphatidae</taxon>
        <taxon>Amphimedon</taxon>
    </lineage>
</organism>
<evidence type="ECO:0000256" key="2">
    <source>
        <dbReference type="SAM" id="MobiDB-lite"/>
    </source>
</evidence>
<sequence>MAQHVHKERSFDAFLSSVPLLPELVEHIDVGTKWLLLGTLLHVDDKRLDGIEQLQGHDDTSKTLKMFQHWLTTTPTASRRQVLEVLRKSVVKQHLVADKYEKYLRELHDTISTEAFSIFQRNIQSLNKALVSLVQVSQLLYCKRCISEATLDEMERINQSRSLDDKKTTLLTAMKETVSSDYRKLKDIATVLSDVEETRDIGKKIMSKYGKVLNIVVLLDPIPVYEYNSNIEEKISQDDDNTVGQPQEVVDGNENCASDILRNNYSALSQSITQPVCVAEWLQEVISDQTLSCVTSSRGSVSDSRAVLLKAVRDAVHSNYKHLELFVTVLRKFSETAHIGDTIFEEYSKSNLSCIKIPFLGKYFNCCDNDVKESDIYLAQQKSMSATSESSLVDDNEKDKHGNHKILFPRDMKKKFKEMRSKFGYTFFRVRHIFYSKKSALNIDEMKELIIDLFPDLKSQLSYEVAISELLNVVKGKCSIVDLCPLENLAFQFNIEEAEPIIESFKEEAKDFCKLVSVSLCLDEKLQAVATPSRLLCETVVFVFNWNPDEHTLQDINDVLDELEPLHKCHIQIDKVGTGRSVVVTCYCPAEYTDLLKSAVLEKINMLQGKGLKEFAIGNSTVWDTTQDLLAQNDELKANLKGKNDTITAFEIELATIKEQSENRFKKIEALKMDLIQNEEVINKLKNEISILRKEIMDRDKSKIILDLLLEEAKKEVESAKKLSEKRLQKIEELKLKLESNNDSPVLESSEASDTDTSIQEDENVEWSEDGVRLFNPSLDSCEEVISKLEDKHEIMVLIDSPSEIIQFLIPTILERKAIKQLTIIYSSLTPEDILSFSSQLSTNKSLTSLQIIHSSISDDGVIVLAQALQYNETLQYLYFNDNPDITSASAQSLAKLYKLSCLNLDNTNIDPKEVNGFDGITQDQ</sequence>
<dbReference type="InParanoid" id="A0A1X7U1A9"/>
<dbReference type="SUPFAM" id="SSF52047">
    <property type="entry name" value="RNI-like"/>
    <property type="match status" value="1"/>
</dbReference>
<name>A0A1X7U1A9_AMPQE</name>
<evidence type="ECO:0000256" key="1">
    <source>
        <dbReference type="SAM" id="Coils"/>
    </source>
</evidence>
<dbReference type="AlphaFoldDB" id="A0A1X7U1A9"/>
<feature type="coiled-coil region" evidence="1">
    <location>
        <begin position="626"/>
        <end position="741"/>
    </location>
</feature>
<keyword evidence="1" id="KW-0175">Coiled coil</keyword>
<dbReference type="PROSITE" id="PS50017">
    <property type="entry name" value="DEATH_DOMAIN"/>
    <property type="match status" value="1"/>
</dbReference>
<reference evidence="4" key="1">
    <citation type="submission" date="2017-05" db="UniProtKB">
        <authorList>
            <consortium name="EnsemblMetazoa"/>
        </authorList>
    </citation>
    <scope>IDENTIFICATION</scope>
</reference>
<feature type="compositionally biased region" description="Acidic residues" evidence="2">
    <location>
        <begin position="751"/>
        <end position="763"/>
    </location>
</feature>
<dbReference type="EnsemblMetazoa" id="Aqu2.1.21436_001">
    <property type="protein sequence ID" value="Aqu2.1.21436_001"/>
    <property type="gene ID" value="Aqu2.1.21436"/>
</dbReference>